<name>A0A6I6LY09_STUST</name>
<reference evidence="2 3" key="1">
    <citation type="submission" date="2019-12" db="EMBL/GenBank/DDBJ databases">
        <title>Complete genome sequence of Pseudomonas stutzeri.</title>
        <authorList>
            <person name="Lim S.R."/>
            <person name="Kim J.H."/>
        </authorList>
    </citation>
    <scope>NUCLEOTIDE SEQUENCE [LARGE SCALE GENOMIC DNA]</scope>
    <source>
        <strain evidence="2 3">PM101005</strain>
    </source>
</reference>
<dbReference type="Proteomes" id="UP000438983">
    <property type="component" value="Chromosome"/>
</dbReference>
<dbReference type="EMBL" id="CP046902">
    <property type="protein sequence ID" value="QGZ31502.1"/>
    <property type="molecule type" value="Genomic_DNA"/>
</dbReference>
<protein>
    <submittedName>
        <fullName evidence="2">Terminase</fullName>
    </submittedName>
</protein>
<feature type="region of interest" description="Disordered" evidence="1">
    <location>
        <begin position="228"/>
        <end position="275"/>
    </location>
</feature>
<organism evidence="2 3">
    <name type="scientific">Stutzerimonas stutzeri</name>
    <name type="common">Pseudomonas stutzeri</name>
    <dbReference type="NCBI Taxonomy" id="316"/>
    <lineage>
        <taxon>Bacteria</taxon>
        <taxon>Pseudomonadati</taxon>
        <taxon>Pseudomonadota</taxon>
        <taxon>Gammaproteobacteria</taxon>
        <taxon>Pseudomonadales</taxon>
        <taxon>Pseudomonadaceae</taxon>
        <taxon>Stutzerimonas</taxon>
    </lineage>
</organism>
<evidence type="ECO:0000313" key="2">
    <source>
        <dbReference type="EMBL" id="QGZ31502.1"/>
    </source>
</evidence>
<dbReference type="GO" id="GO:0003677">
    <property type="term" value="F:DNA binding"/>
    <property type="evidence" value="ECO:0007669"/>
    <property type="project" value="InterPro"/>
</dbReference>
<evidence type="ECO:0000313" key="3">
    <source>
        <dbReference type="Proteomes" id="UP000438983"/>
    </source>
</evidence>
<dbReference type="Pfam" id="PF05944">
    <property type="entry name" value="Phage_term_smal"/>
    <property type="match status" value="1"/>
</dbReference>
<dbReference type="OrthoDB" id="8562788at2"/>
<sequence>MAMSPAKRHFQRVSAAIAAAAVAGPEQSMAGATAYEQQLLQLNQDRLRLKQVQSEQGKAELKRTLIPEYAPYIEGVLSAGNGVEDDVLTTLMVWCIDAGYFANALDIGAYVLKHNLKMPDRFARTTGCLLAEEVANGALKVQKAGGDFPLYVLEQAQTITAAHDMPDEARAKLHLATGKAMLGKVDEQQLDGRLLEQAKAQLAKAIDLHSSCGGKKDLERVDRLLKKHAECKPAETGTGAPPVDDETPKPEQGKGDQTDEGEQGTDTGPSEPPAN</sequence>
<dbReference type="AlphaFoldDB" id="A0A6I6LY09"/>
<feature type="compositionally biased region" description="Basic and acidic residues" evidence="1">
    <location>
        <begin position="246"/>
        <end position="257"/>
    </location>
</feature>
<dbReference type="GO" id="GO:0004519">
    <property type="term" value="F:endonuclease activity"/>
    <property type="evidence" value="ECO:0007669"/>
    <property type="project" value="InterPro"/>
</dbReference>
<evidence type="ECO:0000256" key="1">
    <source>
        <dbReference type="SAM" id="MobiDB-lite"/>
    </source>
</evidence>
<gene>
    <name evidence="2" type="ORF">GQA94_16050</name>
</gene>
<dbReference type="InterPro" id="IPR010270">
    <property type="entry name" value="Phage_P2_GpM"/>
</dbReference>
<proteinExistence type="predicted"/>
<accession>A0A6I6LY09</accession>